<keyword evidence="2 6" id="KW-0963">Cytoplasm</keyword>
<evidence type="ECO:0000313" key="9">
    <source>
        <dbReference type="RefSeq" id="XP_014677377.1"/>
    </source>
</evidence>
<comment type="function">
    <text evidence="1">The proteasome is a multicatalytic proteinase complex which is characterized by its ability to cleave peptides with Arg, Phe, Tyr, Leu, and Glu adjacent to the leaving group at neutral or slightly basic pH. The proteasome has an ATP-dependent proteolytic activity.</text>
</comment>
<evidence type="ECO:0000259" key="7">
    <source>
        <dbReference type="PROSITE" id="PS00388"/>
    </source>
</evidence>
<feature type="domain" description="Proteasome alpha-type subunits" evidence="7">
    <location>
        <begin position="8"/>
        <end position="30"/>
    </location>
</feature>
<dbReference type="CDD" id="cd03753">
    <property type="entry name" value="proteasome_alpha_type_5"/>
    <property type="match status" value="1"/>
</dbReference>
<dbReference type="PROSITE" id="PS51475">
    <property type="entry name" value="PROTEASOME_ALPHA_2"/>
    <property type="match status" value="1"/>
</dbReference>
<dbReference type="GeneID" id="106817228"/>
<dbReference type="RefSeq" id="XP_014677377.1">
    <property type="nucleotide sequence ID" value="XM_014821891.1"/>
</dbReference>
<dbReference type="Gene3D" id="3.60.20.10">
    <property type="entry name" value="Glutamine Phosphoribosylpyrophosphate, subunit 1, domain 1"/>
    <property type="match status" value="1"/>
</dbReference>
<evidence type="ECO:0000256" key="3">
    <source>
        <dbReference type="ARBA" id="ARBA00022942"/>
    </source>
</evidence>
<dbReference type="InterPro" id="IPR001353">
    <property type="entry name" value="Proteasome_sua/b"/>
</dbReference>
<evidence type="ECO:0000256" key="4">
    <source>
        <dbReference type="ARBA" id="ARBA00023242"/>
    </source>
</evidence>
<dbReference type="NCBIfam" id="NF003075">
    <property type="entry name" value="PRK03996.1"/>
    <property type="match status" value="1"/>
</dbReference>
<gene>
    <name evidence="9" type="primary">LOC106817228</name>
</gene>
<keyword evidence="8" id="KW-1185">Reference proteome</keyword>
<evidence type="ECO:0000313" key="8">
    <source>
        <dbReference type="Proteomes" id="UP000695022"/>
    </source>
</evidence>
<dbReference type="PROSITE" id="PS00388">
    <property type="entry name" value="PROTEASOME_ALPHA_1"/>
    <property type="match status" value="1"/>
</dbReference>
<dbReference type="SUPFAM" id="SSF56235">
    <property type="entry name" value="N-terminal nucleophile aminohydrolases (Ntn hydrolases)"/>
    <property type="match status" value="1"/>
</dbReference>
<dbReference type="InterPro" id="IPR029055">
    <property type="entry name" value="Ntn_hydrolases_N"/>
</dbReference>
<dbReference type="SMART" id="SM00948">
    <property type="entry name" value="Proteasome_A_N"/>
    <property type="match status" value="1"/>
</dbReference>
<comment type="subunit">
    <text evidence="6">The 20S proteasome core is composed of 28 subunits that are arranged in four stacked rings, resulting in a barrel-shaped structure. The two end rings are each formed by seven alpha subunits, and the two central rings are each formed by seven beta subunits.</text>
</comment>
<dbReference type="Pfam" id="PF10584">
    <property type="entry name" value="Proteasome_A_N"/>
    <property type="match status" value="1"/>
</dbReference>
<keyword evidence="4 6" id="KW-0539">Nucleus</keyword>
<evidence type="ECO:0000256" key="2">
    <source>
        <dbReference type="ARBA" id="ARBA00022490"/>
    </source>
</evidence>
<comment type="similarity">
    <text evidence="5 6">Belongs to the peptidase T1A family.</text>
</comment>
<reference evidence="9" key="1">
    <citation type="submission" date="2025-08" db="UniProtKB">
        <authorList>
            <consortium name="RefSeq"/>
        </authorList>
    </citation>
    <scope>IDENTIFICATION</scope>
</reference>
<dbReference type="Pfam" id="PF00227">
    <property type="entry name" value="Proteasome"/>
    <property type="match status" value="1"/>
</dbReference>
<dbReference type="Proteomes" id="UP000695022">
    <property type="component" value="Unplaced"/>
</dbReference>
<sequence>MFLTRSEYDRGVNTFSPEGRLFQIEYAIEAIKLGSTAIGIQTADGIVLAVEKRITSPLMEPSSIEKITEIDRHVGCVMSGLIADSKTMIDHARVEAQNHWFTYNESMEVESITQAVSNLAIQFGDDDTEAHTMSRPFGVALLFAGIDKEKGPQLFHMDPSGTYIMYEAKAIGSASEGAQQSLQELYNKSLTLPEAIDHAIKILKQVMEEKLTSTNVELATVTPEKLFHMFTTEEVEEVLKNMK</sequence>
<evidence type="ECO:0000256" key="1">
    <source>
        <dbReference type="ARBA" id="ARBA00002000"/>
    </source>
</evidence>
<keyword evidence="3 5" id="KW-0647">Proteasome</keyword>
<dbReference type="PANTHER" id="PTHR11599">
    <property type="entry name" value="PROTEASOME SUBUNIT ALPHA/BETA"/>
    <property type="match status" value="1"/>
</dbReference>
<protein>
    <recommendedName>
        <fullName evidence="6">Proteasome subunit alpha type</fullName>
    </recommendedName>
</protein>
<organism evidence="8 9">
    <name type="scientific">Priapulus caudatus</name>
    <name type="common">Priapulid worm</name>
    <dbReference type="NCBI Taxonomy" id="37621"/>
    <lineage>
        <taxon>Eukaryota</taxon>
        <taxon>Metazoa</taxon>
        <taxon>Ecdysozoa</taxon>
        <taxon>Scalidophora</taxon>
        <taxon>Priapulida</taxon>
        <taxon>Priapulimorpha</taxon>
        <taxon>Priapulimorphida</taxon>
        <taxon>Priapulidae</taxon>
        <taxon>Priapulus</taxon>
    </lineage>
</organism>
<dbReference type="InterPro" id="IPR050115">
    <property type="entry name" value="Proteasome_alpha"/>
</dbReference>
<dbReference type="InterPro" id="IPR023332">
    <property type="entry name" value="Proteasome_alpha-type"/>
</dbReference>
<dbReference type="InterPro" id="IPR033812">
    <property type="entry name" value="Proteasome_alpha_type_5"/>
</dbReference>
<proteinExistence type="inferred from homology"/>
<dbReference type="InterPro" id="IPR000426">
    <property type="entry name" value="Proteasome_asu_N"/>
</dbReference>
<accession>A0ABM1EYV6</accession>
<comment type="subcellular location">
    <subcellularLocation>
        <location evidence="6">Cytoplasm</location>
    </subcellularLocation>
    <subcellularLocation>
        <location evidence="6">Nucleus</location>
    </subcellularLocation>
</comment>
<name>A0ABM1EYV6_PRICU</name>
<evidence type="ECO:0000256" key="5">
    <source>
        <dbReference type="PROSITE-ProRule" id="PRU00808"/>
    </source>
</evidence>
<evidence type="ECO:0000256" key="6">
    <source>
        <dbReference type="RuleBase" id="RU000551"/>
    </source>
</evidence>